<dbReference type="Proteomes" id="UP000318801">
    <property type="component" value="Unassembled WGS sequence"/>
</dbReference>
<dbReference type="EMBL" id="VHLG01000018">
    <property type="protein sequence ID" value="TPW27375.1"/>
    <property type="molecule type" value="Genomic_DNA"/>
</dbReference>
<evidence type="ECO:0000313" key="2">
    <source>
        <dbReference type="EMBL" id="TPW27375.1"/>
    </source>
</evidence>
<name>A0A506U306_9HYPH</name>
<organism evidence="2 3">
    <name type="scientific">Martelella alba</name>
    <dbReference type="NCBI Taxonomy" id="2590451"/>
    <lineage>
        <taxon>Bacteria</taxon>
        <taxon>Pseudomonadati</taxon>
        <taxon>Pseudomonadota</taxon>
        <taxon>Alphaproteobacteria</taxon>
        <taxon>Hyphomicrobiales</taxon>
        <taxon>Aurantimonadaceae</taxon>
        <taxon>Martelella</taxon>
    </lineage>
</organism>
<reference evidence="2 3" key="1">
    <citation type="submission" date="2019-06" db="EMBL/GenBank/DDBJ databases">
        <authorList>
            <person name="Li M."/>
        </authorList>
    </citation>
    <scope>NUCLEOTIDE SEQUENCE [LARGE SCALE GENOMIC DNA]</scope>
    <source>
        <strain evidence="2 3">BGMRC2036</strain>
    </source>
</reference>
<protein>
    <submittedName>
        <fullName evidence="2">Uncharacterized protein</fullName>
    </submittedName>
</protein>
<sequence length="64" mass="6838">MDQREQAIAQALGAGLDRIVASEEADILSAAESAHAFRAALRTPDSPADEVWPPMQVRGRHGKA</sequence>
<dbReference type="AlphaFoldDB" id="A0A506U306"/>
<dbReference type="RefSeq" id="WP_141150911.1">
    <property type="nucleotide sequence ID" value="NZ_VHLG01000018.1"/>
</dbReference>
<evidence type="ECO:0000313" key="3">
    <source>
        <dbReference type="Proteomes" id="UP000318801"/>
    </source>
</evidence>
<feature type="region of interest" description="Disordered" evidence="1">
    <location>
        <begin position="42"/>
        <end position="64"/>
    </location>
</feature>
<proteinExistence type="predicted"/>
<evidence type="ECO:0000256" key="1">
    <source>
        <dbReference type="SAM" id="MobiDB-lite"/>
    </source>
</evidence>
<keyword evidence="3" id="KW-1185">Reference proteome</keyword>
<gene>
    <name evidence="2" type="ORF">FJU08_20425</name>
</gene>
<accession>A0A506U306</accession>
<comment type="caution">
    <text evidence="2">The sequence shown here is derived from an EMBL/GenBank/DDBJ whole genome shotgun (WGS) entry which is preliminary data.</text>
</comment>